<accession>A0A024E6C9</accession>
<dbReference type="AlphaFoldDB" id="A0A024E6C9"/>
<organism evidence="1 2">
    <name type="scientific">Pseudomonas mandelii JR-1</name>
    <dbReference type="NCBI Taxonomy" id="1147786"/>
    <lineage>
        <taxon>Bacteria</taxon>
        <taxon>Pseudomonadati</taxon>
        <taxon>Pseudomonadota</taxon>
        <taxon>Gammaproteobacteria</taxon>
        <taxon>Pseudomonadales</taxon>
        <taxon>Pseudomonadaceae</taxon>
        <taxon>Pseudomonas</taxon>
    </lineage>
</organism>
<evidence type="ECO:0000313" key="1">
    <source>
        <dbReference type="EMBL" id="AHZ67878.1"/>
    </source>
</evidence>
<evidence type="ECO:0000313" key="2">
    <source>
        <dbReference type="Proteomes" id="UP000026913"/>
    </source>
</evidence>
<sequence>MAGDEQGINHYLYGCTAKLLRLFAPVKTARSAAGPSC</sequence>
<dbReference type="EMBL" id="CP005960">
    <property type="protein sequence ID" value="AHZ67878.1"/>
    <property type="molecule type" value="Genomic_DNA"/>
</dbReference>
<protein>
    <submittedName>
        <fullName evidence="1">Uncharacterized protein</fullName>
    </submittedName>
</protein>
<gene>
    <name evidence="1" type="ORF">OU5_0799</name>
</gene>
<dbReference type="HOGENOM" id="CLU_3347446_0_0_6"/>
<dbReference type="KEGG" id="pman:OU5_0799"/>
<name>A0A024E6C9_9PSED</name>
<proteinExistence type="predicted"/>
<reference evidence="1 2" key="1">
    <citation type="journal article" date="2012" name="J. Bacteriol.">
        <title>Genome sequence of cold-adapted Pseudomonas mandelii strain JR-1.</title>
        <authorList>
            <person name="Jang S.H."/>
            <person name="Kim J."/>
            <person name="Kim J."/>
            <person name="Hong S."/>
            <person name="Lee C."/>
        </authorList>
    </citation>
    <scope>NUCLEOTIDE SEQUENCE [LARGE SCALE GENOMIC DNA]</scope>
    <source>
        <strain evidence="1 2">JR-1</strain>
    </source>
</reference>
<dbReference type="Proteomes" id="UP000026913">
    <property type="component" value="Chromosome"/>
</dbReference>